<evidence type="ECO:0000256" key="9">
    <source>
        <dbReference type="ARBA" id="ARBA00022777"/>
    </source>
</evidence>
<evidence type="ECO:0000256" key="7">
    <source>
        <dbReference type="ARBA" id="ARBA00022692"/>
    </source>
</evidence>
<evidence type="ECO:0000256" key="2">
    <source>
        <dbReference type="ARBA" id="ARBA00004651"/>
    </source>
</evidence>
<dbReference type="InterPro" id="IPR005467">
    <property type="entry name" value="His_kinase_dom"/>
</dbReference>
<dbReference type="Pfam" id="PF14689">
    <property type="entry name" value="SPOB_a"/>
    <property type="match status" value="1"/>
</dbReference>
<keyword evidence="4" id="KW-1003">Cell membrane</keyword>
<sequence length="539" mass="56207">MHRSMPLGLQLFLLQIGIVVLVVGLAGALAVHLQQLQIRDAYTERVRTVALSTARLPSVVAAYGSPDPAATLQPLAELLRQASGTTFVVMTDENGIRYSHPDPTKIGRRVSTDPSPTLAGEEFVGIETGTLGPSLRAKVPVRDASGTVIGAASVGILESELADDLREDVPLLVAWMGGAALIGSAASFLLVRLVRRRIHGLEPQEIGRLLETRDAMLHGIREGVLAVDRDGILVLANDEAVRLLDLGTDPTGRAAVDALDEHVVELVTGSRDVVDEPVLAGERLLVVNRTSAVVAGREVAHLLTLRDRTELAGAIRELDSQRSLTTALRAQAHEFSNHLHVVQGLLELGRVQEATGFIDRIGGGGDLLPGQGASAVRDPATAALLLAKAAAARERGSRVQVHPSSSLEPGAGDDDLLTVLGNLVDNAVFASGPGGTVVVTVRGGPDGTVRVVVDDDGPGIPESLRADVFRAGVTTRRPGGTTDADRHGHGIGLALVARIASRRRGRAVAGASPGGGARIEVDLPAAGRSGARDEETVTT</sequence>
<dbReference type="InterPro" id="IPR033463">
    <property type="entry name" value="sCache_3"/>
</dbReference>
<dbReference type="Gene3D" id="3.30.450.20">
    <property type="entry name" value="PAS domain"/>
    <property type="match status" value="2"/>
</dbReference>
<feature type="domain" description="Histidine kinase" evidence="16">
    <location>
        <begin position="416"/>
        <end position="527"/>
    </location>
</feature>
<dbReference type="PANTHER" id="PTHR44936:SF9">
    <property type="entry name" value="SENSOR PROTEIN CREC"/>
    <property type="match status" value="1"/>
</dbReference>
<proteinExistence type="predicted"/>
<keyword evidence="5" id="KW-0597">Phosphoprotein</keyword>
<dbReference type="SMART" id="SM00387">
    <property type="entry name" value="HATPase_c"/>
    <property type="match status" value="1"/>
</dbReference>
<evidence type="ECO:0000256" key="11">
    <source>
        <dbReference type="ARBA" id="ARBA00022989"/>
    </source>
</evidence>
<accession>A0ABV5LSK4</accession>
<name>A0ABV5LSK4_9ACTN</name>
<feature type="region of interest" description="Disordered" evidence="14">
    <location>
        <begin position="519"/>
        <end position="539"/>
    </location>
</feature>
<evidence type="ECO:0000256" key="12">
    <source>
        <dbReference type="ARBA" id="ARBA00023012"/>
    </source>
</evidence>
<evidence type="ECO:0000256" key="8">
    <source>
        <dbReference type="ARBA" id="ARBA00022741"/>
    </source>
</evidence>
<feature type="compositionally biased region" description="Basic and acidic residues" evidence="14">
    <location>
        <begin position="530"/>
        <end position="539"/>
    </location>
</feature>
<keyword evidence="18" id="KW-1185">Reference proteome</keyword>
<dbReference type="InterPro" id="IPR003594">
    <property type="entry name" value="HATPase_dom"/>
</dbReference>
<comment type="caution">
    <text evidence="17">The sequence shown here is derived from an EMBL/GenBank/DDBJ whole genome shotgun (WGS) entry which is preliminary data.</text>
</comment>
<dbReference type="CDD" id="cd00075">
    <property type="entry name" value="HATPase"/>
    <property type="match status" value="1"/>
</dbReference>
<evidence type="ECO:0000256" key="1">
    <source>
        <dbReference type="ARBA" id="ARBA00000085"/>
    </source>
</evidence>
<evidence type="ECO:0000313" key="18">
    <source>
        <dbReference type="Proteomes" id="UP001589748"/>
    </source>
</evidence>
<keyword evidence="12" id="KW-0902">Two-component regulatory system</keyword>
<dbReference type="PRINTS" id="PR00344">
    <property type="entry name" value="BCTRLSENSOR"/>
</dbReference>
<dbReference type="SUPFAM" id="SSF55890">
    <property type="entry name" value="Sporulation response regulatory protein Spo0B"/>
    <property type="match status" value="1"/>
</dbReference>
<dbReference type="SUPFAM" id="SSF55874">
    <property type="entry name" value="ATPase domain of HSP90 chaperone/DNA topoisomerase II/histidine kinase"/>
    <property type="match status" value="1"/>
</dbReference>
<gene>
    <name evidence="17" type="ORF">ACFFVI_08775</name>
</gene>
<dbReference type="InterPro" id="IPR050980">
    <property type="entry name" value="2C_sensor_his_kinase"/>
</dbReference>
<dbReference type="RefSeq" id="WP_380135220.1">
    <property type="nucleotide sequence ID" value="NZ_JBHLUI010000003.1"/>
</dbReference>
<reference evidence="17 18" key="1">
    <citation type="submission" date="2024-09" db="EMBL/GenBank/DDBJ databases">
        <authorList>
            <person name="Sun Q."/>
            <person name="Mori K."/>
        </authorList>
    </citation>
    <scope>NUCLEOTIDE SEQUENCE [LARGE SCALE GENOMIC DNA]</scope>
    <source>
        <strain evidence="17 18">TISTR 1856</strain>
    </source>
</reference>
<protein>
    <recommendedName>
        <fullName evidence="3">histidine kinase</fullName>
        <ecNumber evidence="3">2.7.13.3</ecNumber>
    </recommendedName>
</protein>
<keyword evidence="6" id="KW-0808">Transferase</keyword>
<dbReference type="InterPro" id="IPR039506">
    <property type="entry name" value="SPOB_a"/>
</dbReference>
<feature type="transmembrane region" description="Helical" evidence="15">
    <location>
        <begin position="172"/>
        <end position="191"/>
    </location>
</feature>
<evidence type="ECO:0000256" key="3">
    <source>
        <dbReference type="ARBA" id="ARBA00012438"/>
    </source>
</evidence>
<keyword evidence="8" id="KW-0547">Nucleotide-binding</keyword>
<dbReference type="GO" id="GO:0005524">
    <property type="term" value="F:ATP binding"/>
    <property type="evidence" value="ECO:0007669"/>
    <property type="project" value="UniProtKB-KW"/>
</dbReference>
<keyword evidence="10 17" id="KW-0067">ATP-binding</keyword>
<dbReference type="Proteomes" id="UP001589748">
    <property type="component" value="Unassembled WGS sequence"/>
</dbReference>
<evidence type="ECO:0000313" key="17">
    <source>
        <dbReference type="EMBL" id="MFB9377062.1"/>
    </source>
</evidence>
<evidence type="ECO:0000259" key="16">
    <source>
        <dbReference type="PROSITE" id="PS50109"/>
    </source>
</evidence>
<comment type="subcellular location">
    <subcellularLocation>
        <location evidence="2">Cell membrane</location>
        <topology evidence="2">Multi-pass membrane protein</topology>
    </subcellularLocation>
</comment>
<evidence type="ECO:0000256" key="5">
    <source>
        <dbReference type="ARBA" id="ARBA00022553"/>
    </source>
</evidence>
<evidence type="ECO:0000256" key="4">
    <source>
        <dbReference type="ARBA" id="ARBA00022475"/>
    </source>
</evidence>
<dbReference type="InterPro" id="IPR016120">
    <property type="entry name" value="Sig_transdc_His_kin_SpoOB"/>
</dbReference>
<dbReference type="Gene3D" id="1.10.287.130">
    <property type="match status" value="1"/>
</dbReference>
<dbReference type="PROSITE" id="PS50109">
    <property type="entry name" value="HIS_KIN"/>
    <property type="match status" value="1"/>
</dbReference>
<evidence type="ECO:0000256" key="15">
    <source>
        <dbReference type="SAM" id="Phobius"/>
    </source>
</evidence>
<organism evidence="17 18">
    <name type="scientific">Kineococcus gynurae</name>
    <dbReference type="NCBI Taxonomy" id="452979"/>
    <lineage>
        <taxon>Bacteria</taxon>
        <taxon>Bacillati</taxon>
        <taxon>Actinomycetota</taxon>
        <taxon>Actinomycetes</taxon>
        <taxon>Kineosporiales</taxon>
        <taxon>Kineosporiaceae</taxon>
        <taxon>Kineococcus</taxon>
    </lineage>
</organism>
<evidence type="ECO:0000256" key="6">
    <source>
        <dbReference type="ARBA" id="ARBA00022679"/>
    </source>
</evidence>
<dbReference type="InterPro" id="IPR004358">
    <property type="entry name" value="Sig_transdc_His_kin-like_C"/>
</dbReference>
<dbReference type="EMBL" id="JBHMDM010000004">
    <property type="protein sequence ID" value="MFB9377062.1"/>
    <property type="molecule type" value="Genomic_DNA"/>
</dbReference>
<dbReference type="PANTHER" id="PTHR44936">
    <property type="entry name" value="SENSOR PROTEIN CREC"/>
    <property type="match status" value="1"/>
</dbReference>
<evidence type="ECO:0000256" key="14">
    <source>
        <dbReference type="SAM" id="MobiDB-lite"/>
    </source>
</evidence>
<dbReference type="Pfam" id="PF02518">
    <property type="entry name" value="HATPase_c"/>
    <property type="match status" value="1"/>
</dbReference>
<keyword evidence="13 15" id="KW-0472">Membrane</keyword>
<dbReference type="InterPro" id="IPR036890">
    <property type="entry name" value="HATPase_C_sf"/>
</dbReference>
<dbReference type="Pfam" id="PF17203">
    <property type="entry name" value="sCache_3_2"/>
    <property type="match status" value="1"/>
</dbReference>
<dbReference type="Gene3D" id="3.30.565.10">
    <property type="entry name" value="Histidine kinase-like ATPase, C-terminal domain"/>
    <property type="match status" value="1"/>
</dbReference>
<keyword evidence="7 15" id="KW-0812">Transmembrane</keyword>
<dbReference type="SUPFAM" id="SSF103190">
    <property type="entry name" value="Sensory domain-like"/>
    <property type="match status" value="1"/>
</dbReference>
<keyword evidence="9" id="KW-0418">Kinase</keyword>
<evidence type="ECO:0000256" key="13">
    <source>
        <dbReference type="ARBA" id="ARBA00023136"/>
    </source>
</evidence>
<keyword evidence="11 15" id="KW-1133">Transmembrane helix</keyword>
<dbReference type="EC" id="2.7.13.3" evidence="3"/>
<dbReference type="InterPro" id="IPR029151">
    <property type="entry name" value="Sensor-like_sf"/>
</dbReference>
<comment type="catalytic activity">
    <reaction evidence="1">
        <text>ATP + protein L-histidine = ADP + protein N-phospho-L-histidine.</text>
        <dbReference type="EC" id="2.7.13.3"/>
    </reaction>
</comment>
<evidence type="ECO:0000256" key="10">
    <source>
        <dbReference type="ARBA" id="ARBA00022840"/>
    </source>
</evidence>